<accession>A0A6V8PNH6</accession>
<comment type="caution">
    <text evidence="2">The sequence shown here is derived from an EMBL/GenBank/DDBJ whole genome shotgun (WGS) entry which is preliminary data.</text>
</comment>
<proteinExistence type="predicted"/>
<evidence type="ECO:0000313" key="2">
    <source>
        <dbReference type="EMBL" id="GFP33818.1"/>
    </source>
</evidence>
<dbReference type="GO" id="GO:0043022">
    <property type="term" value="F:ribosome binding"/>
    <property type="evidence" value="ECO:0007669"/>
    <property type="project" value="TreeGrafter"/>
</dbReference>
<name>A0A6V8PNH6_9ACTN</name>
<dbReference type="Gene3D" id="3.40.50.300">
    <property type="entry name" value="P-loop containing nucleotide triphosphate hydrolases"/>
    <property type="match status" value="1"/>
</dbReference>
<feature type="non-terminal residue" evidence="2">
    <location>
        <position position="106"/>
    </location>
</feature>
<organism evidence="2 3">
    <name type="scientific">Candidatus Hakubella thermalkaliphila</name>
    <dbReference type="NCBI Taxonomy" id="2754717"/>
    <lineage>
        <taxon>Bacteria</taxon>
        <taxon>Bacillati</taxon>
        <taxon>Actinomycetota</taxon>
        <taxon>Actinomycetota incertae sedis</taxon>
        <taxon>Candidatus Hakubellales</taxon>
        <taxon>Candidatus Hakubellaceae</taxon>
        <taxon>Candidatus Hakubella</taxon>
    </lineage>
</organism>
<gene>
    <name evidence="2" type="ORF">HKBW3S42_02157</name>
</gene>
<dbReference type="GO" id="GO:0005737">
    <property type="term" value="C:cytoplasm"/>
    <property type="evidence" value="ECO:0007669"/>
    <property type="project" value="TreeGrafter"/>
</dbReference>
<dbReference type="PROSITE" id="PS51705">
    <property type="entry name" value="G_HFLX"/>
    <property type="match status" value="1"/>
</dbReference>
<dbReference type="InterPro" id="IPR027417">
    <property type="entry name" value="P-loop_NTPase"/>
</dbReference>
<evidence type="ECO:0000313" key="3">
    <source>
        <dbReference type="Proteomes" id="UP000568877"/>
    </source>
</evidence>
<dbReference type="Proteomes" id="UP000568877">
    <property type="component" value="Unassembled WGS sequence"/>
</dbReference>
<evidence type="ECO:0000259" key="1">
    <source>
        <dbReference type="PROSITE" id="PS51705"/>
    </source>
</evidence>
<dbReference type="SUPFAM" id="SSF52540">
    <property type="entry name" value="P-loop containing nucleoside triphosphate hydrolases"/>
    <property type="match status" value="1"/>
</dbReference>
<dbReference type="InterPro" id="IPR016496">
    <property type="entry name" value="GTPase_HflX"/>
</dbReference>
<reference evidence="2 3" key="1">
    <citation type="journal article" date="2020" name="Front. Microbiol.">
        <title>Single-cell genomics of novel Actinobacteria with the Wood-Ljungdahl pathway discovered in a serpentinizing system.</title>
        <authorList>
            <person name="Merino N."/>
            <person name="Kawai M."/>
            <person name="Boyd E.S."/>
            <person name="Colman D.R."/>
            <person name="McGlynn S.E."/>
            <person name="Nealson K.H."/>
            <person name="Kurokawa K."/>
            <person name="Hongoh Y."/>
        </authorList>
    </citation>
    <scope>NUCLEOTIDE SEQUENCE [LARGE SCALE GENOMIC DNA]</scope>
    <source>
        <strain evidence="2 3">S42</strain>
    </source>
</reference>
<dbReference type="AlphaFoldDB" id="A0A6V8PNH6"/>
<protein>
    <submittedName>
        <fullName evidence="2">GTPase</fullName>
    </submittedName>
</protein>
<dbReference type="GO" id="GO:0005525">
    <property type="term" value="F:GTP binding"/>
    <property type="evidence" value="ECO:0007669"/>
    <property type="project" value="InterPro"/>
</dbReference>
<sequence>MLSLPTLSITPSVSTINLHKSSSVCALFKKEIEDFLFFAHQLIASFKSTLEEIKESDLLLHIVDATNADLGNYLRAVEEVLTEIGAINKKTVLVFNKIDLLDRVAL</sequence>
<dbReference type="EMBL" id="BLSA01000742">
    <property type="protein sequence ID" value="GFP33818.1"/>
    <property type="molecule type" value="Genomic_DNA"/>
</dbReference>
<feature type="domain" description="Hflx-type G" evidence="1">
    <location>
        <begin position="40"/>
        <end position="106"/>
    </location>
</feature>
<dbReference type="InterPro" id="IPR030394">
    <property type="entry name" value="G_HFLX_dom"/>
</dbReference>
<dbReference type="PANTHER" id="PTHR10229:SF0">
    <property type="entry name" value="GTP-BINDING PROTEIN 6-RELATED"/>
    <property type="match status" value="1"/>
</dbReference>
<dbReference type="PANTHER" id="PTHR10229">
    <property type="entry name" value="GTP-BINDING PROTEIN HFLX"/>
    <property type="match status" value="1"/>
</dbReference>